<dbReference type="InterPro" id="IPR050952">
    <property type="entry name" value="TRIM-NHL_E3_ligases"/>
</dbReference>
<dbReference type="PROSITE" id="PS00503">
    <property type="entry name" value="PECTINESTERASE_2"/>
    <property type="match status" value="1"/>
</dbReference>
<evidence type="ECO:0000313" key="10">
    <source>
        <dbReference type="Proteomes" id="UP000647241"/>
    </source>
</evidence>
<sequence length="3283" mass="326169">MKSIVSALRMFRSMPALMSLTLLVVAFGTANSIAQIGPVALPNTITTVAGGGVTTTAGASCAVGSPYKATDAFGDGCPASMASFGSDGRGGLVVDGAGDVFVSDVNNELIRWINSRSGIINTLAGASKACGTASGQQDKFGDGCPVSETTGFNSPRGLGIDAYGNIFNAGYNDHAVNIICRSASPLCPNTAGTKQVGSMYRIAGCIAGATSGGTATAGTTAGTSGDGTVASPFGNLAGDVAAWGTGSTAYGTCSTTTGGLNGARGVAADRYGNVYIADTGNNRYRVVVGPASYNGVVNPLAGVLSLDPTYASLTPETAAGRIYPILGGFTAPTASGVACAGAGGGSSLDSKGDGCPFYQTAAGSGPQGIAVDSFGNVIFGDDGSSLLRVLYMGGAAMANAITVNNPTVTAPVVGSVYVLAGGGGSGVGLTPSKGTSTSIDSNIFKVTIGANGNIFIGDGSQVLFYDLSTGYIRKLFAAGVPCATALNSIGDGCPAGQASWSGGSGLGVGLDPEGNLYITDTEASSLVRKIAATSLVPLTTGASLTQTIVLHGAAGTTGIAAALAAASPDISAGSVSCGSAAADATMDCTVPVTFAPASPGEHSAALLAASAGSNGSASFALAGMATGAAVAVDSTAPSTTMMGAGIAPVAVALDGSSNLYAIDDNSGKLCTISKANVSSTISGTLPANPSQIAVDAAGDIYVVGSGSSGITKFTLTAPGTYSQSTINYAPPQSPAAPQGIAVDAEGNLYVSDKTNLAVYEIAAGSTFVPLQPLSTVASGLGNPTTLALDGQGNLYIADQGAGSVVKVSGATGAQSTILSGISPAGIAGDAAGNLYVQDRNTESVIEVPVSGPQTTVATGLTAPTGLAVDGSGNLYSADSHANGIAEVERSQTAFDFGTSITTSFSGTLTNVGNLAATGFNQTDTADFQIASSGGNGCTLGSASIEPGYACTIAASFTPSASGTGPVSDVLSMTPALSIGSLTLSGTKTGTVVTTATAISAETPANPVYSASGTEVSFTVTVTPSSGSVSGTNVQVTVDAGSPQTFVLSGTTATVALTGLSAGMHSITASYPTQAGIVGSTSQASMFSIAQASTAVTWTPASTTQAFSRAIGAGVLDASSGGLAGFYTYTATPVGGSALSIDASTYLPVGSYALAVTFTPADSVDYIGSTASVAAYTVTKADTTAAVGATQSLVASDGTGNYISVQAAVNALSPVSGGSVYIKPGTYTGFVTVNTPFVSLRGLGGNPANVVLTNEDGAFSAPFLPGQGVGNNGSSGDQGSSTMVVAKGSLNGTTYIPNGFYMENLSVANTYDTDSTNSNTNALVGGVCTAGQAANNNQALFNSGTLCNSQALALWITSDQAVLNNVQLSSLQDTLYAGSQGCGSTCVAARQYFWRGRINGDVDYIFGDAATVFDHTVFYTAYHGTVTGTDTIEAQNKKAQTGSASDYLSGYVLNSAYLLSQSAGMSSLYYGRPYGQYSTYIMLNSFVDQVNPTGWIEFSGDSNLPTSTYAEFNTMPYTDPATGSLDPNGFVYAGAGGSLGAGIAGPRETISTSPGTPEAENAIKTSLTAAQAAPYYPVAFLSSTVPTPSPSFAGFATNWDPTAALADEMNAFVPSGSSITIAPGSSVTILVRPQTPGAGAIPIGTYTVSDGGTVLTSGTLDASGEAYYTTSTLAAGNHSITTTYSGDANFNASSSTTPFVIKVVAAQSTTAALTTSATQATPGQSVTLTATVTGSGGTPTGSVTFAAGSTSLGSIALPVNGVAVLTTTNLPTGVNLITATYSGDNNFGGSSASVTVTVAGQFSFSVPSLSFASQLDGTNSSAASVTLTNNTGGAVSGFSIAASSGFTISNNTCGATLTAGQSCTLGVVFAPVSGQSGTISGTLTASGGGFSTSLALSGIAQEPAAAAVATGDTRTVVEPSFPSVCQSLTASFHDANEDVPTSVEAVSTSLDQARLQAALNACTGTNQAVELSMDAAGDNSFLTGPITIPTGVTLLVDPGVTLYFSRNAQDYDTTPGVHSCGTVNANSNTASCQNLISISNDNNSGIMGYGKLNGRGGDVVLNSFPSAGYEGTTTGKSWWDLANDANTLNGSQQNPRGIQISKSTNITLYKITFKNPPNFHIAINTINGLTVWDIKIVTPFSARNTDGIDPGNATNVTIKNSWISDGDDNVAVGAPNSASANISVVDNHFYAGHGESIGSITTGGVTNVLFDHNQMYGDADVDGSNSTAIRIKSANDRGGVVQNIQYSNSCFVNHGTQVQFTPLYNTNAGTLTPNFKNILLQNLRFSNQGAVATGSVTFLGASNNGTVNPLVVTLDNVTIDTLASSNLIAPSNAQITLGPGQVSSTLTSLLLPYNGSNGNIITDARTTPALIAPDCTFTFLAPELTGPNGLNQTVTDGQFPTAVVILTPTFASQSYPYPTGTVTLTDESGRTFTASLPGTTDTVFIPITNAPAGTHTYTASYSGNTTYAAISSFGSYTVTVNSGNLSATTTTLTGVPSATTFGAGFTATATVAGAAKPSGAVTFLVNGATYATVPLANGSASYNFNLPLGTYSLSAVYSGDINNAGSVAATTSVLVNAANTMTSLQSSATTGTVGTPITLTATVSSVAGTPNGTVQFSYSTSANSAGTLIGNATLTNGVAVYSALLPEGVDNVSASYVASGNFGGSTSTPPLSITINPAPLVPVSAAPVALPYTISTIAGGGSSSTCTGSVDKFNDGCQATSVQLSGSGADLRSVAADASGNVYFTDAAAALVRKISANGVLTDFAGYVSGTSCVPTATVGCAPTMVKLSGKPRGIYIDTLGNLFIAGYGDNKVQEVRAADGLMYLIAGTGSGPANTTDNAGDGGPATSALMKGPRAAWTDAAGNIYIADSGDNRIREVLNPLSGLGVAGNIQTVAGTGVNSSTGDGGLATAATISNPQGVAVDANGNIYIAESSHVRAVCVTCTAGSGLYELLTKLGVASPVNGNIYTVAGTSTTGNTTFAPGLANTVNMGPQKISIDADGNLYIADSANNVVWFEDGRSGYTRVIAGGGSSTSCSLSAIGDGCVATQAIVGSNGGNGFGLALDVQGNLYISDSTNFRIRKVSNNLSFASTQVGTPLAQTIQLHFTPGDSPTSLSLTSPDFTLSAGSCIVNSQDNSDDCTYTATFNPTTDGLRSTSFTVSTALNNPGTFELTGTGTGPIPGTVQLITTAVLTQLTDGSYQATVTITNNGTGTAQNVELTSATLGSAAGTPLPLAAGDIAPGGGNTTVTLNFPSSAGVAGAAAVEKYSGSYTGGTFGGSIRAKLP</sequence>
<gene>
    <name evidence="9" type="ORF">GCM10011585_32070</name>
</gene>
<name>A0A917HPQ8_9BACT</name>
<dbReference type="SUPFAM" id="SSF63825">
    <property type="entry name" value="YWTD domain"/>
    <property type="match status" value="1"/>
</dbReference>
<feature type="signal peptide" evidence="6">
    <location>
        <begin position="1"/>
        <end position="18"/>
    </location>
</feature>
<feature type="domain" description="Pectinesterase catalytic" evidence="7">
    <location>
        <begin position="1338"/>
        <end position="1513"/>
    </location>
</feature>
<dbReference type="GO" id="GO:0042545">
    <property type="term" value="P:cell wall modification"/>
    <property type="evidence" value="ECO:0007669"/>
    <property type="project" value="InterPro"/>
</dbReference>
<dbReference type="Gene3D" id="2.40.10.500">
    <property type="match status" value="5"/>
</dbReference>
<accession>A0A917HPQ8</accession>
<evidence type="ECO:0000259" key="7">
    <source>
        <dbReference type="Pfam" id="PF01095"/>
    </source>
</evidence>
<feature type="chain" id="PRO_5036779714" evidence="6">
    <location>
        <begin position="19"/>
        <end position="3283"/>
    </location>
</feature>
<dbReference type="Gene3D" id="2.60.40.10">
    <property type="entry name" value="Immunoglobulins"/>
    <property type="match status" value="8"/>
</dbReference>
<dbReference type="InterPro" id="IPR033131">
    <property type="entry name" value="Pectinesterase_Asp_AS"/>
</dbReference>
<dbReference type="Gene3D" id="2.160.20.10">
    <property type="entry name" value="Single-stranded right-handed beta-helix, Pectin lyase-like"/>
    <property type="match status" value="2"/>
</dbReference>
<evidence type="ECO:0000256" key="4">
    <source>
        <dbReference type="ARBA" id="ARBA00023295"/>
    </source>
</evidence>
<dbReference type="SUPFAM" id="SSF63829">
    <property type="entry name" value="Calcium-dependent phosphotriesterase"/>
    <property type="match status" value="2"/>
</dbReference>
<dbReference type="GO" id="GO:0004650">
    <property type="term" value="F:polygalacturonase activity"/>
    <property type="evidence" value="ECO:0007669"/>
    <property type="project" value="InterPro"/>
</dbReference>
<dbReference type="Pfam" id="PF16640">
    <property type="entry name" value="Big_3_5"/>
    <property type="match status" value="4"/>
</dbReference>
<dbReference type="EMBL" id="BMGT01000003">
    <property type="protein sequence ID" value="GGG85742.1"/>
    <property type="molecule type" value="Genomic_DNA"/>
</dbReference>
<dbReference type="SUPFAM" id="SSF101898">
    <property type="entry name" value="NHL repeat"/>
    <property type="match status" value="1"/>
</dbReference>
<feature type="domain" description="Bacterial Ig-like" evidence="8">
    <location>
        <begin position="2584"/>
        <end position="2674"/>
    </location>
</feature>
<dbReference type="SUPFAM" id="SSF51126">
    <property type="entry name" value="Pectin lyase-like"/>
    <property type="match status" value="2"/>
</dbReference>
<dbReference type="InterPro" id="IPR000070">
    <property type="entry name" value="Pectinesterase_cat"/>
</dbReference>
<dbReference type="Pfam" id="PF01095">
    <property type="entry name" value="Pectinesterase"/>
    <property type="match status" value="1"/>
</dbReference>
<comment type="caution">
    <text evidence="9">The sequence shown here is derived from an EMBL/GenBank/DDBJ whole genome shotgun (WGS) entry which is preliminary data.</text>
</comment>
<reference evidence="9" key="1">
    <citation type="journal article" date="2014" name="Int. J. Syst. Evol. Microbiol.">
        <title>Complete genome sequence of Corynebacterium casei LMG S-19264T (=DSM 44701T), isolated from a smear-ripened cheese.</title>
        <authorList>
            <consortium name="US DOE Joint Genome Institute (JGI-PGF)"/>
            <person name="Walter F."/>
            <person name="Albersmeier A."/>
            <person name="Kalinowski J."/>
            <person name="Ruckert C."/>
        </authorList>
    </citation>
    <scope>NUCLEOTIDE SEQUENCE</scope>
    <source>
        <strain evidence="9">CGMCC 1.12997</strain>
    </source>
</reference>
<keyword evidence="2" id="KW-0378">Hydrolase</keyword>
<dbReference type="GO" id="GO:0030599">
    <property type="term" value="F:pectinesterase activity"/>
    <property type="evidence" value="ECO:0007669"/>
    <property type="project" value="InterPro"/>
</dbReference>
<dbReference type="InterPro" id="IPR032109">
    <property type="entry name" value="Big_3_5"/>
</dbReference>
<feature type="domain" description="Bacterial Ig-like" evidence="8">
    <location>
        <begin position="1618"/>
        <end position="1696"/>
    </location>
</feature>
<dbReference type="InterPro" id="IPR012334">
    <property type="entry name" value="Pectin_lyas_fold"/>
</dbReference>
<keyword evidence="6" id="KW-0732">Signal</keyword>
<evidence type="ECO:0000256" key="1">
    <source>
        <dbReference type="ARBA" id="ARBA00008834"/>
    </source>
</evidence>
<dbReference type="InterPro" id="IPR011050">
    <property type="entry name" value="Pectin_lyase_fold/virulence"/>
</dbReference>
<evidence type="ECO:0000313" key="9">
    <source>
        <dbReference type="EMBL" id="GGG85742.1"/>
    </source>
</evidence>
<feature type="domain" description="Bacterial Ig-like" evidence="8">
    <location>
        <begin position="2491"/>
        <end position="2575"/>
    </location>
</feature>
<dbReference type="Proteomes" id="UP000647241">
    <property type="component" value="Unassembled WGS sequence"/>
</dbReference>
<reference evidence="9" key="2">
    <citation type="submission" date="2020-09" db="EMBL/GenBank/DDBJ databases">
        <authorList>
            <person name="Sun Q."/>
            <person name="Zhou Y."/>
        </authorList>
    </citation>
    <scope>NUCLEOTIDE SEQUENCE</scope>
    <source>
        <strain evidence="9">CGMCC 1.12997</strain>
    </source>
</reference>
<proteinExistence type="inferred from homology"/>
<dbReference type="InterPro" id="IPR006626">
    <property type="entry name" value="PbH1"/>
</dbReference>
<protein>
    <submittedName>
        <fullName evidence="9">Uncharacterized protein</fullName>
    </submittedName>
</protein>
<dbReference type="InterPro" id="IPR000033">
    <property type="entry name" value="LDLR_classB_rpt"/>
</dbReference>
<evidence type="ECO:0000256" key="5">
    <source>
        <dbReference type="PROSITE-ProRule" id="PRU10040"/>
    </source>
</evidence>
<feature type="active site" evidence="5">
    <location>
        <position position="1402"/>
    </location>
</feature>
<dbReference type="GO" id="GO:0005975">
    <property type="term" value="P:carbohydrate metabolic process"/>
    <property type="evidence" value="ECO:0007669"/>
    <property type="project" value="InterPro"/>
</dbReference>
<dbReference type="PANTHER" id="PTHR24104">
    <property type="entry name" value="E3 UBIQUITIN-PROTEIN LIGASE NHLRC1-RELATED"/>
    <property type="match status" value="1"/>
</dbReference>
<evidence type="ECO:0000256" key="3">
    <source>
        <dbReference type="ARBA" id="ARBA00023085"/>
    </source>
</evidence>
<dbReference type="InterPro" id="IPR011042">
    <property type="entry name" value="6-blade_b-propeller_TolB-like"/>
</dbReference>
<keyword evidence="4" id="KW-0326">Glycosidase</keyword>
<dbReference type="SMART" id="SM00135">
    <property type="entry name" value="LY"/>
    <property type="match status" value="3"/>
</dbReference>
<dbReference type="Gene3D" id="2.120.10.30">
    <property type="entry name" value="TolB, C-terminal domain"/>
    <property type="match status" value="3"/>
</dbReference>
<dbReference type="InterPro" id="IPR013783">
    <property type="entry name" value="Ig-like_fold"/>
</dbReference>
<evidence type="ECO:0000259" key="8">
    <source>
        <dbReference type="Pfam" id="PF16640"/>
    </source>
</evidence>
<evidence type="ECO:0000256" key="6">
    <source>
        <dbReference type="SAM" id="SignalP"/>
    </source>
</evidence>
<dbReference type="Pfam" id="PF00295">
    <property type="entry name" value="Glyco_hydro_28"/>
    <property type="match status" value="1"/>
</dbReference>
<comment type="similarity">
    <text evidence="1">Belongs to the glycosyl hydrolase 28 family.</text>
</comment>
<dbReference type="RefSeq" id="WP_188555154.1">
    <property type="nucleotide sequence ID" value="NZ_BMGT01000003.1"/>
</dbReference>
<dbReference type="SMART" id="SM00710">
    <property type="entry name" value="PbH1"/>
    <property type="match status" value="6"/>
</dbReference>
<keyword evidence="10" id="KW-1185">Reference proteome</keyword>
<evidence type="ECO:0000256" key="2">
    <source>
        <dbReference type="ARBA" id="ARBA00022801"/>
    </source>
</evidence>
<feature type="domain" description="Bacterial Ig-like" evidence="8">
    <location>
        <begin position="1712"/>
        <end position="1798"/>
    </location>
</feature>
<keyword evidence="3" id="KW-0063">Aspartyl esterase</keyword>
<dbReference type="InterPro" id="IPR000743">
    <property type="entry name" value="Glyco_hydro_28"/>
</dbReference>
<organism evidence="9 10">
    <name type="scientific">Edaphobacter dinghuensis</name>
    <dbReference type="NCBI Taxonomy" id="1560005"/>
    <lineage>
        <taxon>Bacteria</taxon>
        <taxon>Pseudomonadati</taxon>
        <taxon>Acidobacteriota</taxon>
        <taxon>Terriglobia</taxon>
        <taxon>Terriglobales</taxon>
        <taxon>Acidobacteriaceae</taxon>
        <taxon>Edaphobacter</taxon>
    </lineage>
</organism>